<dbReference type="NCBIfam" id="TIGR00004">
    <property type="entry name" value="Rid family detoxifying hydrolase"/>
    <property type="match status" value="1"/>
</dbReference>
<dbReference type="InterPro" id="IPR035959">
    <property type="entry name" value="RutC-like_sf"/>
</dbReference>
<gene>
    <name evidence="2" type="ORF">KP79_PYT08554</name>
</gene>
<dbReference type="AlphaFoldDB" id="A0A210Q2U8"/>
<dbReference type="GO" id="GO:0005829">
    <property type="term" value="C:cytosol"/>
    <property type="evidence" value="ECO:0007669"/>
    <property type="project" value="TreeGrafter"/>
</dbReference>
<reference evidence="2 3" key="1">
    <citation type="journal article" date="2017" name="Nat. Ecol. Evol.">
        <title>Scallop genome provides insights into evolution of bilaterian karyotype and development.</title>
        <authorList>
            <person name="Wang S."/>
            <person name="Zhang J."/>
            <person name="Jiao W."/>
            <person name="Li J."/>
            <person name="Xun X."/>
            <person name="Sun Y."/>
            <person name="Guo X."/>
            <person name="Huan P."/>
            <person name="Dong B."/>
            <person name="Zhang L."/>
            <person name="Hu X."/>
            <person name="Sun X."/>
            <person name="Wang J."/>
            <person name="Zhao C."/>
            <person name="Wang Y."/>
            <person name="Wang D."/>
            <person name="Huang X."/>
            <person name="Wang R."/>
            <person name="Lv J."/>
            <person name="Li Y."/>
            <person name="Zhang Z."/>
            <person name="Liu B."/>
            <person name="Lu W."/>
            <person name="Hui Y."/>
            <person name="Liang J."/>
            <person name="Zhou Z."/>
            <person name="Hou R."/>
            <person name="Li X."/>
            <person name="Liu Y."/>
            <person name="Li H."/>
            <person name="Ning X."/>
            <person name="Lin Y."/>
            <person name="Zhao L."/>
            <person name="Xing Q."/>
            <person name="Dou J."/>
            <person name="Li Y."/>
            <person name="Mao J."/>
            <person name="Guo H."/>
            <person name="Dou H."/>
            <person name="Li T."/>
            <person name="Mu C."/>
            <person name="Jiang W."/>
            <person name="Fu Q."/>
            <person name="Fu X."/>
            <person name="Miao Y."/>
            <person name="Liu J."/>
            <person name="Yu Q."/>
            <person name="Li R."/>
            <person name="Liao H."/>
            <person name="Li X."/>
            <person name="Kong Y."/>
            <person name="Jiang Z."/>
            <person name="Chourrout D."/>
            <person name="Li R."/>
            <person name="Bao Z."/>
        </authorList>
    </citation>
    <scope>NUCLEOTIDE SEQUENCE [LARGE SCALE GENOMIC DNA]</scope>
    <source>
        <strain evidence="2 3">PY_sf001</strain>
    </source>
</reference>
<dbReference type="PROSITE" id="PS01094">
    <property type="entry name" value="UPF0076"/>
    <property type="match status" value="1"/>
</dbReference>
<evidence type="ECO:0000313" key="2">
    <source>
        <dbReference type="EMBL" id="OWF43057.1"/>
    </source>
</evidence>
<dbReference type="OrthoDB" id="309640at2759"/>
<sequence length="136" mass="14107">MAGIVRKIIQTSRAPAAIGSYSQAVCVGQTLYISGQIGLHPTTGVMVEGGVVPETQQVMTNMGAILEAAGASFDNVVKATVMLEDINDFAAVNTEYAKNFSGNFPARALVQVAALPRGAKVEIEAIAIVGPITEES</sequence>
<dbReference type="PANTHER" id="PTHR11803:SF39">
    <property type="entry name" value="2-IMINOBUTANOATE_2-IMINOPROPANOATE DEAMINASE"/>
    <property type="match status" value="1"/>
</dbReference>
<dbReference type="InterPro" id="IPR006175">
    <property type="entry name" value="YjgF/YER057c/UK114"/>
</dbReference>
<name>A0A210Q2U8_MIZYE</name>
<comment type="caution">
    <text evidence="2">The sequence shown here is derived from an EMBL/GenBank/DDBJ whole genome shotgun (WGS) entry which is preliminary data.</text>
</comment>
<evidence type="ECO:0000256" key="1">
    <source>
        <dbReference type="ARBA" id="ARBA00010552"/>
    </source>
</evidence>
<dbReference type="EMBL" id="NEDP02005174">
    <property type="protein sequence ID" value="OWF43057.1"/>
    <property type="molecule type" value="Genomic_DNA"/>
</dbReference>
<protein>
    <submittedName>
        <fullName evidence="2">Uncharacterized protein</fullName>
    </submittedName>
</protein>
<evidence type="ECO:0000313" key="3">
    <source>
        <dbReference type="Proteomes" id="UP000242188"/>
    </source>
</evidence>
<dbReference type="Pfam" id="PF01042">
    <property type="entry name" value="Ribonuc_L-PSP"/>
    <property type="match status" value="1"/>
</dbReference>
<dbReference type="GO" id="GO:0005739">
    <property type="term" value="C:mitochondrion"/>
    <property type="evidence" value="ECO:0007669"/>
    <property type="project" value="TreeGrafter"/>
</dbReference>
<dbReference type="InterPro" id="IPR006056">
    <property type="entry name" value="RidA"/>
</dbReference>
<dbReference type="STRING" id="6573.A0A210Q2U8"/>
<organism evidence="2 3">
    <name type="scientific">Mizuhopecten yessoensis</name>
    <name type="common">Japanese scallop</name>
    <name type="synonym">Patinopecten yessoensis</name>
    <dbReference type="NCBI Taxonomy" id="6573"/>
    <lineage>
        <taxon>Eukaryota</taxon>
        <taxon>Metazoa</taxon>
        <taxon>Spiralia</taxon>
        <taxon>Lophotrochozoa</taxon>
        <taxon>Mollusca</taxon>
        <taxon>Bivalvia</taxon>
        <taxon>Autobranchia</taxon>
        <taxon>Pteriomorphia</taxon>
        <taxon>Pectinida</taxon>
        <taxon>Pectinoidea</taxon>
        <taxon>Pectinidae</taxon>
        <taxon>Mizuhopecten</taxon>
    </lineage>
</organism>
<dbReference type="CDD" id="cd00448">
    <property type="entry name" value="YjgF_YER057c_UK114_family"/>
    <property type="match status" value="1"/>
</dbReference>
<comment type="similarity">
    <text evidence="1">Belongs to the RutC family.</text>
</comment>
<keyword evidence="3" id="KW-1185">Reference proteome</keyword>
<dbReference type="PANTHER" id="PTHR11803">
    <property type="entry name" value="2-IMINOBUTANOATE/2-IMINOPROPANOATE DEAMINASE RIDA"/>
    <property type="match status" value="1"/>
</dbReference>
<proteinExistence type="inferred from homology"/>
<dbReference type="SUPFAM" id="SSF55298">
    <property type="entry name" value="YjgF-like"/>
    <property type="match status" value="1"/>
</dbReference>
<accession>A0A210Q2U8</accession>
<dbReference type="Gene3D" id="3.30.1330.40">
    <property type="entry name" value="RutC-like"/>
    <property type="match status" value="1"/>
</dbReference>
<dbReference type="Proteomes" id="UP000242188">
    <property type="component" value="Unassembled WGS sequence"/>
</dbReference>
<dbReference type="GO" id="GO:0019239">
    <property type="term" value="F:deaminase activity"/>
    <property type="evidence" value="ECO:0007669"/>
    <property type="project" value="TreeGrafter"/>
</dbReference>
<dbReference type="InterPro" id="IPR019897">
    <property type="entry name" value="RidA_CS"/>
</dbReference>
<dbReference type="FunFam" id="3.30.1330.40:FF:000001">
    <property type="entry name" value="L-PSP family endoribonuclease"/>
    <property type="match status" value="1"/>
</dbReference>